<gene>
    <name evidence="4" type="ORF">AVDCRST_MAG79-241</name>
</gene>
<keyword evidence="1" id="KW-0328">Glycosyltransferase</keyword>
<dbReference type="Pfam" id="PF13439">
    <property type="entry name" value="Glyco_transf_4"/>
    <property type="match status" value="1"/>
</dbReference>
<dbReference type="GO" id="GO:0016757">
    <property type="term" value="F:glycosyltransferase activity"/>
    <property type="evidence" value="ECO:0007669"/>
    <property type="project" value="UniProtKB-KW"/>
</dbReference>
<name>A0A6J4TEP8_9ACTN</name>
<dbReference type="Gene3D" id="3.40.50.2000">
    <property type="entry name" value="Glycogen Phosphorylase B"/>
    <property type="match status" value="1"/>
</dbReference>
<organism evidence="4">
    <name type="scientific">uncultured Thermoleophilia bacterium</name>
    <dbReference type="NCBI Taxonomy" id="1497501"/>
    <lineage>
        <taxon>Bacteria</taxon>
        <taxon>Bacillati</taxon>
        <taxon>Actinomycetota</taxon>
        <taxon>Thermoleophilia</taxon>
        <taxon>environmental samples</taxon>
    </lineage>
</organism>
<evidence type="ECO:0000256" key="2">
    <source>
        <dbReference type="ARBA" id="ARBA00022679"/>
    </source>
</evidence>
<dbReference type="InterPro" id="IPR028098">
    <property type="entry name" value="Glyco_trans_4-like_N"/>
</dbReference>
<proteinExistence type="predicted"/>
<keyword evidence="2" id="KW-0808">Transferase</keyword>
<evidence type="ECO:0000313" key="4">
    <source>
        <dbReference type="EMBL" id="CAA9521740.1"/>
    </source>
</evidence>
<accession>A0A6J4TEP8</accession>
<evidence type="ECO:0000256" key="1">
    <source>
        <dbReference type="ARBA" id="ARBA00022676"/>
    </source>
</evidence>
<protein>
    <recommendedName>
        <fullName evidence="3">Glycosyltransferase subfamily 4-like N-terminal domain-containing protein</fullName>
    </recommendedName>
</protein>
<dbReference type="AlphaFoldDB" id="A0A6J4TEP8"/>
<evidence type="ECO:0000259" key="3">
    <source>
        <dbReference type="Pfam" id="PF13439"/>
    </source>
</evidence>
<reference evidence="4" key="1">
    <citation type="submission" date="2020-02" db="EMBL/GenBank/DDBJ databases">
        <authorList>
            <person name="Meier V. D."/>
        </authorList>
    </citation>
    <scope>NUCLEOTIDE SEQUENCE</scope>
    <source>
        <strain evidence="4">AVDCRST_MAG79</strain>
    </source>
</reference>
<dbReference type="SUPFAM" id="SSF53756">
    <property type="entry name" value="UDP-Glycosyltransferase/glycogen phosphorylase"/>
    <property type="match status" value="1"/>
</dbReference>
<feature type="domain" description="Glycosyltransferase subfamily 4-like N-terminal" evidence="3">
    <location>
        <begin position="8"/>
        <end position="86"/>
    </location>
</feature>
<feature type="non-terminal residue" evidence="4">
    <location>
        <position position="87"/>
    </location>
</feature>
<sequence length="87" mass="9573">MVCPTLGIGGAEQLAVAYARGLQERGHEVEVVYGYTGSRVPEMTEAGVPSRFLSPRLLSPRTLPEWVRALRAVVREFDPDVLYAQSV</sequence>
<dbReference type="EMBL" id="CADCWC010000042">
    <property type="protein sequence ID" value="CAA9521740.1"/>
    <property type="molecule type" value="Genomic_DNA"/>
</dbReference>